<organism evidence="1 2">
    <name type="scientific">Paenibacillus spongiae</name>
    <dbReference type="NCBI Taxonomy" id="2909671"/>
    <lineage>
        <taxon>Bacteria</taxon>
        <taxon>Bacillati</taxon>
        <taxon>Bacillota</taxon>
        <taxon>Bacilli</taxon>
        <taxon>Bacillales</taxon>
        <taxon>Paenibacillaceae</taxon>
        <taxon>Paenibacillus</taxon>
    </lineage>
</organism>
<protein>
    <recommendedName>
        <fullName evidence="3">Helix-turn-helix domain-containing protein</fullName>
    </recommendedName>
</protein>
<evidence type="ECO:0008006" key="3">
    <source>
        <dbReference type="Google" id="ProtNLM"/>
    </source>
</evidence>
<evidence type="ECO:0000313" key="1">
    <source>
        <dbReference type="EMBL" id="UVI27338.1"/>
    </source>
</evidence>
<proteinExistence type="predicted"/>
<evidence type="ECO:0000313" key="2">
    <source>
        <dbReference type="Proteomes" id="UP001057877"/>
    </source>
</evidence>
<reference evidence="1" key="1">
    <citation type="submission" date="2022-01" db="EMBL/GenBank/DDBJ databases">
        <title>Paenibacillus spongiae sp. nov., isolated from marine sponge.</title>
        <authorList>
            <person name="Li Z."/>
            <person name="Zhang M."/>
        </authorList>
    </citation>
    <scope>NUCLEOTIDE SEQUENCE</scope>
    <source>
        <strain evidence="1">PHS-Z3</strain>
    </source>
</reference>
<accession>A0ABY5S1L8</accession>
<name>A0ABY5S1L8_9BACL</name>
<sequence length="155" mass="18243">MIKHSSIVNGDILKEFKDIMGINLMNNAANTCTIEQHLSIASVFWPEIIEIDDYIFISNFFNGKESLNEIKERFNYDRRQVEKWVNSWSIGDFFLMSSDESVRNEIIFMEFARVLKSVWEIRLKLLFPERKIVVELDYGLMGESGLTIVVYQEQM</sequence>
<keyword evidence="2" id="KW-1185">Reference proteome</keyword>
<gene>
    <name evidence="1" type="ORF">L1F29_17830</name>
</gene>
<dbReference type="Proteomes" id="UP001057877">
    <property type="component" value="Chromosome"/>
</dbReference>
<dbReference type="RefSeq" id="WP_258383424.1">
    <property type="nucleotide sequence ID" value="NZ_CP091430.1"/>
</dbReference>
<dbReference type="EMBL" id="CP091430">
    <property type="protein sequence ID" value="UVI27338.1"/>
    <property type="molecule type" value="Genomic_DNA"/>
</dbReference>